<dbReference type="PROSITE" id="PS50174">
    <property type="entry name" value="G_PATCH"/>
    <property type="match status" value="1"/>
</dbReference>
<dbReference type="InterPro" id="IPR022783">
    <property type="entry name" value="GCFC_dom"/>
</dbReference>
<dbReference type="Proteomes" id="UP001530400">
    <property type="component" value="Unassembled WGS sequence"/>
</dbReference>
<organism evidence="5 6">
    <name type="scientific">Cyclotella atomus</name>
    <dbReference type="NCBI Taxonomy" id="382360"/>
    <lineage>
        <taxon>Eukaryota</taxon>
        <taxon>Sar</taxon>
        <taxon>Stramenopiles</taxon>
        <taxon>Ochrophyta</taxon>
        <taxon>Bacillariophyta</taxon>
        <taxon>Coscinodiscophyceae</taxon>
        <taxon>Thalassiosirophycidae</taxon>
        <taxon>Stephanodiscales</taxon>
        <taxon>Stephanodiscaceae</taxon>
        <taxon>Cyclotella</taxon>
    </lineage>
</organism>
<evidence type="ECO:0000313" key="5">
    <source>
        <dbReference type="EMBL" id="KAL3771905.1"/>
    </source>
</evidence>
<feature type="region of interest" description="Disordered" evidence="3">
    <location>
        <begin position="361"/>
        <end position="411"/>
    </location>
</feature>
<feature type="compositionally biased region" description="Basic and acidic residues" evidence="3">
    <location>
        <begin position="239"/>
        <end position="249"/>
    </location>
</feature>
<dbReference type="PANTHER" id="PTHR23329:SF1">
    <property type="entry name" value="TUFTELIN-INTERACTING PROTEIN 11"/>
    <property type="match status" value="1"/>
</dbReference>
<comment type="caution">
    <text evidence="5">The sequence shown here is derived from an EMBL/GenBank/DDBJ whole genome shotgun (WGS) entry which is preliminary data.</text>
</comment>
<dbReference type="AlphaFoldDB" id="A0ABD3N722"/>
<feature type="region of interest" description="Disordered" evidence="3">
    <location>
        <begin position="106"/>
        <end position="166"/>
    </location>
</feature>
<keyword evidence="2" id="KW-0175">Coiled coil</keyword>
<evidence type="ECO:0000256" key="2">
    <source>
        <dbReference type="SAM" id="Coils"/>
    </source>
</evidence>
<gene>
    <name evidence="5" type="ORF">ACHAWO_010432</name>
</gene>
<feature type="domain" description="G-patch" evidence="4">
    <location>
        <begin position="347"/>
        <end position="400"/>
    </location>
</feature>
<dbReference type="EMBL" id="JALLPJ020001278">
    <property type="protein sequence ID" value="KAL3771905.1"/>
    <property type="molecule type" value="Genomic_DNA"/>
</dbReference>
<feature type="coiled-coil region" evidence="2">
    <location>
        <begin position="569"/>
        <end position="627"/>
    </location>
</feature>
<accession>A0ABD3N722</accession>
<dbReference type="PANTHER" id="PTHR23329">
    <property type="entry name" value="TUFTELIN-INTERACTING PROTEIN 11-RELATED"/>
    <property type="match status" value="1"/>
</dbReference>
<protein>
    <recommendedName>
        <fullName evidence="4">G-patch domain-containing protein</fullName>
    </recommendedName>
</protein>
<dbReference type="InterPro" id="IPR000467">
    <property type="entry name" value="G_patch_dom"/>
</dbReference>
<proteinExistence type="inferred from homology"/>
<evidence type="ECO:0000256" key="3">
    <source>
        <dbReference type="SAM" id="MobiDB-lite"/>
    </source>
</evidence>
<feature type="region of interest" description="Disordered" evidence="3">
    <location>
        <begin position="239"/>
        <end position="272"/>
    </location>
</feature>
<comment type="similarity">
    <text evidence="1">Belongs to the TFP11/STIP family.</text>
</comment>
<evidence type="ECO:0000259" key="4">
    <source>
        <dbReference type="PROSITE" id="PS50174"/>
    </source>
</evidence>
<dbReference type="Pfam" id="PF07842">
    <property type="entry name" value="GCFC"/>
    <property type="match status" value="1"/>
</dbReference>
<reference evidence="5 6" key="1">
    <citation type="submission" date="2024-10" db="EMBL/GenBank/DDBJ databases">
        <title>Updated reference genomes for cyclostephanoid diatoms.</title>
        <authorList>
            <person name="Roberts W.R."/>
            <person name="Alverson A.J."/>
        </authorList>
    </citation>
    <scope>NUCLEOTIDE SEQUENCE [LARGE SCALE GENOMIC DNA]</scope>
    <source>
        <strain evidence="5 6">AJA010-31</strain>
    </source>
</reference>
<feature type="compositionally biased region" description="Low complexity" evidence="3">
    <location>
        <begin position="12"/>
        <end position="22"/>
    </location>
</feature>
<evidence type="ECO:0000313" key="6">
    <source>
        <dbReference type="Proteomes" id="UP001530400"/>
    </source>
</evidence>
<feature type="compositionally biased region" description="Basic and acidic residues" evidence="3">
    <location>
        <begin position="375"/>
        <end position="386"/>
    </location>
</feature>
<dbReference type="InterPro" id="IPR045211">
    <property type="entry name" value="TFP11/STIP/Ntr1"/>
</dbReference>
<keyword evidence="6" id="KW-1185">Reference proteome</keyword>
<feature type="compositionally biased region" description="Low complexity" evidence="3">
    <location>
        <begin position="134"/>
        <end position="150"/>
    </location>
</feature>
<name>A0ABD3N722_9STRA</name>
<feature type="compositionally biased region" description="Acidic residues" evidence="3">
    <location>
        <begin position="153"/>
        <end position="162"/>
    </location>
</feature>
<evidence type="ECO:0000256" key="1">
    <source>
        <dbReference type="ARBA" id="ARBA00010900"/>
    </source>
</evidence>
<sequence length="1131" mass="124043">MDSDEDGGYGYGYDIPDDAGPGFRLSAMKDDSDDESTNRILADSDDEELEGFSYGAYGKRKHSGISGKERALYGVFYESDSDGDHKFKKRKARQYDSGANRQAGLAFVKASEGSKADGDGKTPGWLAESDKQSSKAAAAAAQKAEAASKSSDADESDDAMDENDVKLLNESEKRFKELLAAANASKRNISLTAFQAKRPAVKSTLASGLGLGSSTAQLVNDKPTSVGLGLVSSTVDATLHSKSEEKDTPFDSSKNMGLGASRGLGAADSSRFDNSNTAGLGLGARRGIGLGNAQQSMQSEPTTSTMDNGFGSNYPSISETMMGIQGIGMGKPAIKKDPSLGKWEKHTKGIGMKLLSKMGYEGHGGLGAKRRRKQVTTDKDQNKDAGQDVGNTSGLGFKKESQPAATEEGAIKRGISRPVEVVVRPTGLGLGYGSFKEASQLKVNRQIEAEVRGLELEPEETKKDDKDKTIFDGISKSLLPSTESLMSKGSQRWRKGTKAKKTKPKIINYKDIISQSSDSVKVVDMRGPAASQSATPSASDVQLGEELLHNVTLLLNTHENQLLTSSYMVNTARKKVESLDAEGEEMKQRRLDITGRIDKMKLALQVIDEAEQLNEKLASMMKAEEKSSVEVLDFGMQSIQNMLSKLNHNFSSEEKKALKIDSTFVPSIVKPPIGLLLSKLDPFEVDKIWWSHLSLGIQKTICASSYASVQVIRRMIFLNSIVPWIEAALSSSKWDPIADSENGLLLYERLLTSVLESFDDLGSEDQHEENQILKESLNEEIILKAIYPKLQRFVSHLKPKLNSDGKVINPMHLWILPWLPHFGCDVLGTILDEVRRKLKSTLSLIGKSEQNGLEYYTCCMCTLEPWTKLLESKAIFAITSDAVTPKFARSLSRINISLDATEQNWSAVLMLFQYFGQGLMSVDDLVSLIEGEVLPAWANTLYFALKKNSFRSMNEVKEFYVAWKSKLLLSAVDGTLSKASLTLRQESMICRYFFGGLEMIDAALDSNDDVFDSLHPPNQADCNYRITLMHRSKAKVAEAAIHNDERMVGNMRAARSREANSKSASFQEVVAEFAKQHDIEFFPKTGSNSTKDGKPVFMLGNHPVYFDSNVIFALRGSSWQPISLEHLAQSC</sequence>
<dbReference type="Pfam" id="PF01585">
    <property type="entry name" value="G-patch"/>
    <property type="match status" value="1"/>
</dbReference>
<feature type="region of interest" description="Disordered" evidence="3">
    <location>
        <begin position="1"/>
        <end position="38"/>
    </location>
</feature>